<comment type="caution">
    <text evidence="1">The sequence shown here is derived from an EMBL/GenBank/DDBJ whole genome shotgun (WGS) entry which is preliminary data.</text>
</comment>
<reference evidence="1 2" key="1">
    <citation type="journal article" date="2023" name="IMA Fungus">
        <title>Comparative genomic study of the Penicillium genus elucidates a diverse pangenome and 15 lateral gene transfer events.</title>
        <authorList>
            <person name="Petersen C."/>
            <person name="Sorensen T."/>
            <person name="Nielsen M.R."/>
            <person name="Sondergaard T.E."/>
            <person name="Sorensen J.L."/>
            <person name="Fitzpatrick D.A."/>
            <person name="Frisvad J.C."/>
            <person name="Nielsen K.L."/>
        </authorList>
    </citation>
    <scope>NUCLEOTIDE SEQUENCE [LARGE SCALE GENOMIC DNA]</scope>
    <source>
        <strain evidence="1 2">IBT 3361</strain>
    </source>
</reference>
<proteinExistence type="predicted"/>
<name>A0ABQ8W760_PENCH</name>
<keyword evidence="2" id="KW-1185">Reference proteome</keyword>
<dbReference type="EMBL" id="JAPVEB010000010">
    <property type="protein sequence ID" value="KAJ5256302.1"/>
    <property type="molecule type" value="Genomic_DNA"/>
</dbReference>
<sequence length="87" mass="10310">MAGFFPFAYEYGVKDTFLGCENLYFRKVSYLLPQTQCHTKFIKAIRIIEKSRKKVTSRNIGVRVQAKWIQREKVEESSDIREGWICK</sequence>
<feature type="non-terminal residue" evidence="1">
    <location>
        <position position="87"/>
    </location>
</feature>
<organism evidence="1 2">
    <name type="scientific">Penicillium chrysogenum</name>
    <name type="common">Penicillium notatum</name>
    <dbReference type="NCBI Taxonomy" id="5076"/>
    <lineage>
        <taxon>Eukaryota</taxon>
        <taxon>Fungi</taxon>
        <taxon>Dikarya</taxon>
        <taxon>Ascomycota</taxon>
        <taxon>Pezizomycotina</taxon>
        <taxon>Eurotiomycetes</taxon>
        <taxon>Eurotiomycetidae</taxon>
        <taxon>Eurotiales</taxon>
        <taxon>Aspergillaceae</taxon>
        <taxon>Penicillium</taxon>
        <taxon>Penicillium chrysogenum species complex</taxon>
    </lineage>
</organism>
<protein>
    <submittedName>
        <fullName evidence="1">Uncharacterized protein</fullName>
    </submittedName>
</protein>
<gene>
    <name evidence="1" type="ORF">N7505_011453</name>
</gene>
<evidence type="ECO:0000313" key="2">
    <source>
        <dbReference type="Proteomes" id="UP001220256"/>
    </source>
</evidence>
<evidence type="ECO:0000313" key="1">
    <source>
        <dbReference type="EMBL" id="KAJ5256302.1"/>
    </source>
</evidence>
<accession>A0ABQ8W760</accession>
<dbReference type="Proteomes" id="UP001220256">
    <property type="component" value="Unassembled WGS sequence"/>
</dbReference>